<dbReference type="AlphaFoldDB" id="A0A7W6EXD9"/>
<dbReference type="GO" id="GO:0080032">
    <property type="term" value="F:methyl jasmonate esterase activity"/>
    <property type="evidence" value="ECO:0007669"/>
    <property type="project" value="TreeGrafter"/>
</dbReference>
<dbReference type="RefSeq" id="WP_183614676.1">
    <property type="nucleotide sequence ID" value="NZ_JACICY010000010.1"/>
</dbReference>
<dbReference type="SUPFAM" id="SSF53474">
    <property type="entry name" value="alpha/beta-Hydrolases"/>
    <property type="match status" value="1"/>
</dbReference>
<dbReference type="EMBL" id="JACICY010000010">
    <property type="protein sequence ID" value="MBB3862186.1"/>
    <property type="molecule type" value="Genomic_DNA"/>
</dbReference>
<dbReference type="Gene3D" id="3.40.50.1820">
    <property type="entry name" value="alpha/beta hydrolase"/>
    <property type="match status" value="1"/>
</dbReference>
<name>A0A7W6EXD9_9SPHN</name>
<dbReference type="GO" id="GO:0009696">
    <property type="term" value="P:salicylic acid metabolic process"/>
    <property type="evidence" value="ECO:0007669"/>
    <property type="project" value="TreeGrafter"/>
</dbReference>
<keyword evidence="3" id="KW-1185">Reference proteome</keyword>
<dbReference type="GO" id="GO:0080030">
    <property type="term" value="F:methyl indole-3-acetate esterase activity"/>
    <property type="evidence" value="ECO:0007669"/>
    <property type="project" value="TreeGrafter"/>
</dbReference>
<organism evidence="2 3">
    <name type="scientific">Novosphingobium hassiacum</name>
    <dbReference type="NCBI Taxonomy" id="173676"/>
    <lineage>
        <taxon>Bacteria</taxon>
        <taxon>Pseudomonadati</taxon>
        <taxon>Pseudomonadota</taxon>
        <taxon>Alphaproteobacteria</taxon>
        <taxon>Sphingomonadales</taxon>
        <taxon>Sphingomonadaceae</taxon>
        <taxon>Novosphingobium</taxon>
    </lineage>
</organism>
<dbReference type="InterPro" id="IPR000073">
    <property type="entry name" value="AB_hydrolase_1"/>
</dbReference>
<sequence>MDEHDVDMVLVHGGLHGAWCWELVLPVLHQLGIRASALDLPGMGHDRTPLDQVTLASCAGAVASHIGARRNVILVGHSMAGPVVSTCAELIPERLRGLVYVASNLVPPGKSMREAAAEQLDGVMEGVHVSADGVSSTYEPQTAMRVFYNTTDKALAESAIARLTPQPLQPIAVKLELTPDRFGSVPRAYIECLQDNAIPIAFQRQMQKALPCDPVVVMDCDHSPFLCQPEELASKLAQITATFPKKA</sequence>
<protein>
    <submittedName>
        <fullName evidence="2">Pimeloyl-ACP methyl ester carboxylesterase</fullName>
    </submittedName>
</protein>
<evidence type="ECO:0000313" key="3">
    <source>
        <dbReference type="Proteomes" id="UP000562395"/>
    </source>
</evidence>
<accession>A0A7W6EXD9</accession>
<dbReference type="InterPro" id="IPR029058">
    <property type="entry name" value="AB_hydrolase_fold"/>
</dbReference>
<feature type="domain" description="AB hydrolase-1" evidence="1">
    <location>
        <begin position="8"/>
        <end position="233"/>
    </location>
</feature>
<dbReference type="InterPro" id="IPR045889">
    <property type="entry name" value="MES/HNL"/>
</dbReference>
<evidence type="ECO:0000313" key="2">
    <source>
        <dbReference type="EMBL" id="MBB3862186.1"/>
    </source>
</evidence>
<reference evidence="2 3" key="1">
    <citation type="submission" date="2020-08" db="EMBL/GenBank/DDBJ databases">
        <title>Genomic Encyclopedia of Type Strains, Phase IV (KMG-IV): sequencing the most valuable type-strain genomes for metagenomic binning, comparative biology and taxonomic classification.</title>
        <authorList>
            <person name="Goeker M."/>
        </authorList>
    </citation>
    <scope>NUCLEOTIDE SEQUENCE [LARGE SCALE GENOMIC DNA]</scope>
    <source>
        <strain evidence="2 3">DSM 14552</strain>
    </source>
</reference>
<gene>
    <name evidence="2" type="ORF">GGQ88_003484</name>
</gene>
<dbReference type="Pfam" id="PF12697">
    <property type="entry name" value="Abhydrolase_6"/>
    <property type="match status" value="1"/>
</dbReference>
<comment type="caution">
    <text evidence="2">The sequence shown here is derived from an EMBL/GenBank/DDBJ whole genome shotgun (WGS) entry which is preliminary data.</text>
</comment>
<dbReference type="PANTHER" id="PTHR10992:SF872">
    <property type="entry name" value="METHYLESTERASE 11, CHLOROPLASTIC-RELATED"/>
    <property type="match status" value="1"/>
</dbReference>
<dbReference type="Proteomes" id="UP000562395">
    <property type="component" value="Unassembled WGS sequence"/>
</dbReference>
<evidence type="ECO:0000259" key="1">
    <source>
        <dbReference type="Pfam" id="PF12697"/>
    </source>
</evidence>
<dbReference type="PANTHER" id="PTHR10992">
    <property type="entry name" value="METHYLESTERASE FAMILY MEMBER"/>
    <property type="match status" value="1"/>
</dbReference>
<dbReference type="GO" id="GO:0080031">
    <property type="term" value="F:methyl salicylate esterase activity"/>
    <property type="evidence" value="ECO:0007669"/>
    <property type="project" value="TreeGrafter"/>
</dbReference>
<dbReference type="GO" id="GO:0009694">
    <property type="term" value="P:jasmonic acid metabolic process"/>
    <property type="evidence" value="ECO:0007669"/>
    <property type="project" value="TreeGrafter"/>
</dbReference>
<proteinExistence type="predicted"/>